<dbReference type="RefSeq" id="WP_003267836.1">
    <property type="nucleotide sequence ID" value="NZ_NCTK01000001.1"/>
</dbReference>
<dbReference type="Pfam" id="PF08521">
    <property type="entry name" value="2CSK_N"/>
    <property type="match status" value="1"/>
</dbReference>
<dbReference type="EMBL" id="NCTK01000001">
    <property type="protein sequence ID" value="OYQ11867.1"/>
    <property type="molecule type" value="Genomic_DNA"/>
</dbReference>
<dbReference type="SUPFAM" id="SSF47384">
    <property type="entry name" value="Homodimeric domain of signal transducing histidine kinase"/>
    <property type="match status" value="1"/>
</dbReference>
<keyword evidence="4" id="KW-0597">Phosphoprotein</keyword>
<dbReference type="PRINTS" id="PR00344">
    <property type="entry name" value="BCTRLSENSOR"/>
</dbReference>
<comment type="caution">
    <text evidence="14">The sequence shown here is derived from an EMBL/GenBank/DDBJ whole genome shotgun (WGS) entry which is preliminary data.</text>
</comment>
<dbReference type="CDD" id="cd00082">
    <property type="entry name" value="HisKA"/>
    <property type="match status" value="1"/>
</dbReference>
<keyword evidence="5" id="KW-0808">Transferase</keyword>
<dbReference type="EC" id="2.7.13.3" evidence="3"/>
<evidence type="ECO:0000256" key="10">
    <source>
        <dbReference type="ARBA" id="ARBA00023136"/>
    </source>
</evidence>
<dbReference type="AlphaFoldDB" id="A0AAP7ZKK5"/>
<keyword evidence="8 11" id="KW-1133">Transmembrane helix</keyword>
<evidence type="ECO:0000256" key="4">
    <source>
        <dbReference type="ARBA" id="ARBA00022553"/>
    </source>
</evidence>
<dbReference type="Pfam" id="PF02518">
    <property type="entry name" value="HATPase_c"/>
    <property type="match status" value="1"/>
</dbReference>
<comment type="catalytic activity">
    <reaction evidence="1">
        <text>ATP + protein L-histidine = ADP + protein N-phospho-L-histidine.</text>
        <dbReference type="EC" id="2.7.13.3"/>
    </reaction>
</comment>
<dbReference type="Gene3D" id="1.10.287.130">
    <property type="match status" value="1"/>
</dbReference>
<feature type="domain" description="HAMP" evidence="13">
    <location>
        <begin position="188"/>
        <end position="240"/>
    </location>
</feature>
<evidence type="ECO:0000256" key="8">
    <source>
        <dbReference type="ARBA" id="ARBA00022989"/>
    </source>
</evidence>
<evidence type="ECO:0000256" key="6">
    <source>
        <dbReference type="ARBA" id="ARBA00022692"/>
    </source>
</evidence>
<evidence type="ECO:0000256" key="7">
    <source>
        <dbReference type="ARBA" id="ARBA00022777"/>
    </source>
</evidence>
<dbReference type="InterPro" id="IPR003661">
    <property type="entry name" value="HisK_dim/P_dom"/>
</dbReference>
<dbReference type="InterPro" id="IPR005467">
    <property type="entry name" value="His_kinase_dom"/>
</dbReference>
<evidence type="ECO:0000256" key="11">
    <source>
        <dbReference type="SAM" id="Phobius"/>
    </source>
</evidence>
<dbReference type="PROSITE" id="PS50109">
    <property type="entry name" value="HIS_KIN"/>
    <property type="match status" value="1"/>
</dbReference>
<dbReference type="PROSITE" id="PS50885">
    <property type="entry name" value="HAMP"/>
    <property type="match status" value="1"/>
</dbReference>
<accession>A0AAP7ZKK5</accession>
<dbReference type="SMART" id="SM00387">
    <property type="entry name" value="HATPase_c"/>
    <property type="match status" value="1"/>
</dbReference>
<keyword evidence="7 14" id="KW-0418">Kinase</keyword>
<sequence>MSAPSLRRQLLLWLLLPLLGLLALDAWLTYGRAMTAAHRAFDRTLQASLKAMRDGIRLRDGQFVIDLPYLALEMFESEAGSSIFYRILDARGHTLTGYDELPLPPAWPPEPYRTAFYDAALRGMQVRVAAQLLPVRDAASAQIRTVWILVGESVEPREALAHDMLTGSLLQEGLLVLLALGIVWLGVRRGLRPLRQLSASVAARNADALAPLPQHGLPAEVTPLVAAINQYVARLLRMLDARKRFFADAAHQLKTPLAVIQAQSELALREPDGERIRRHLAPLHDTVRQAAKGLQQLLSLSRLEPDSGYTPSLQPLRLDTLAGEVALELAPVARRAGIDLGFEGEPVTVAAEPQWLQELVGNLLDNAICYAGRDARVTLRVGPLTAPQTAPGPDACALLQVEDNGPGIAADERAAVFGRFYRGASAQAHQEGSGLGLAIVREIARVHGATVTLSDTAGGGLTVSVRFARSGATPAD</sequence>
<name>A0AAP7ZKK5_RALSL</name>
<evidence type="ECO:0000313" key="15">
    <source>
        <dbReference type="Proteomes" id="UP000216164"/>
    </source>
</evidence>
<evidence type="ECO:0000259" key="12">
    <source>
        <dbReference type="PROSITE" id="PS50109"/>
    </source>
</evidence>
<evidence type="ECO:0000256" key="1">
    <source>
        <dbReference type="ARBA" id="ARBA00000085"/>
    </source>
</evidence>
<dbReference type="Proteomes" id="UP000216164">
    <property type="component" value="Unassembled WGS sequence"/>
</dbReference>
<evidence type="ECO:0000256" key="5">
    <source>
        <dbReference type="ARBA" id="ARBA00022679"/>
    </source>
</evidence>
<feature type="transmembrane region" description="Helical" evidence="11">
    <location>
        <begin position="169"/>
        <end position="187"/>
    </location>
</feature>
<organism evidence="14 15">
    <name type="scientific">Ralstonia solanacearum K60</name>
    <dbReference type="NCBI Taxonomy" id="1091042"/>
    <lineage>
        <taxon>Bacteria</taxon>
        <taxon>Pseudomonadati</taxon>
        <taxon>Pseudomonadota</taxon>
        <taxon>Betaproteobacteria</taxon>
        <taxon>Burkholderiales</taxon>
        <taxon>Burkholderiaceae</taxon>
        <taxon>Ralstonia</taxon>
        <taxon>Ralstonia solanacearum species complex</taxon>
    </lineage>
</organism>
<dbReference type="PANTHER" id="PTHR45436:SF1">
    <property type="entry name" value="SENSOR PROTEIN QSEC"/>
    <property type="match status" value="1"/>
</dbReference>
<dbReference type="InterPro" id="IPR003594">
    <property type="entry name" value="HATPase_dom"/>
</dbReference>
<evidence type="ECO:0000313" key="14">
    <source>
        <dbReference type="EMBL" id="OYQ11867.1"/>
    </source>
</evidence>
<dbReference type="PANTHER" id="PTHR45436">
    <property type="entry name" value="SENSOR HISTIDINE KINASE YKOH"/>
    <property type="match status" value="1"/>
</dbReference>
<reference evidence="14 15" key="1">
    <citation type="submission" date="2017-04" db="EMBL/GenBank/DDBJ databases">
        <title>Genome Announcement: Closed genomes of Ralstonia solanacearum strains K60, UW551, and UW700.</title>
        <authorList>
            <person name="Hayes M."/>
            <person name="Macintyre A.M."/>
            <person name="Allen C."/>
        </authorList>
    </citation>
    <scope>NUCLEOTIDE SEQUENCE [LARGE SCALE GENOMIC DNA]</scope>
    <source>
        <strain evidence="14 15">UW25</strain>
    </source>
</reference>
<dbReference type="GO" id="GO:0000155">
    <property type="term" value="F:phosphorelay sensor kinase activity"/>
    <property type="evidence" value="ECO:0007669"/>
    <property type="project" value="InterPro"/>
</dbReference>
<dbReference type="Gene3D" id="3.30.565.10">
    <property type="entry name" value="Histidine kinase-like ATPase, C-terminal domain"/>
    <property type="match status" value="1"/>
</dbReference>
<dbReference type="SUPFAM" id="SSF55874">
    <property type="entry name" value="ATPase domain of HSP90 chaperone/DNA topoisomerase II/histidine kinase"/>
    <property type="match status" value="1"/>
</dbReference>
<dbReference type="InterPro" id="IPR013727">
    <property type="entry name" value="2CSK_N"/>
</dbReference>
<evidence type="ECO:0000256" key="3">
    <source>
        <dbReference type="ARBA" id="ARBA00012438"/>
    </source>
</evidence>
<keyword evidence="10 11" id="KW-0472">Membrane</keyword>
<dbReference type="InterPro" id="IPR050428">
    <property type="entry name" value="TCS_sensor_his_kinase"/>
</dbReference>
<comment type="subcellular location">
    <subcellularLocation>
        <location evidence="2">Membrane</location>
    </subcellularLocation>
</comment>
<dbReference type="InterPro" id="IPR036890">
    <property type="entry name" value="HATPase_C_sf"/>
</dbReference>
<evidence type="ECO:0000256" key="2">
    <source>
        <dbReference type="ARBA" id="ARBA00004370"/>
    </source>
</evidence>
<dbReference type="SMART" id="SM00388">
    <property type="entry name" value="HisKA"/>
    <property type="match status" value="1"/>
</dbReference>
<dbReference type="InterPro" id="IPR004358">
    <property type="entry name" value="Sig_transdc_His_kin-like_C"/>
</dbReference>
<gene>
    <name evidence="14" type="ORF">B7R77_00345</name>
</gene>
<evidence type="ECO:0000259" key="13">
    <source>
        <dbReference type="PROSITE" id="PS50885"/>
    </source>
</evidence>
<dbReference type="InterPro" id="IPR036097">
    <property type="entry name" value="HisK_dim/P_sf"/>
</dbReference>
<proteinExistence type="predicted"/>
<keyword evidence="6 11" id="KW-0812">Transmembrane</keyword>
<dbReference type="Pfam" id="PF00512">
    <property type="entry name" value="HisKA"/>
    <property type="match status" value="1"/>
</dbReference>
<dbReference type="InterPro" id="IPR003660">
    <property type="entry name" value="HAMP_dom"/>
</dbReference>
<feature type="domain" description="Histidine kinase" evidence="12">
    <location>
        <begin position="248"/>
        <end position="471"/>
    </location>
</feature>
<evidence type="ECO:0000256" key="9">
    <source>
        <dbReference type="ARBA" id="ARBA00023012"/>
    </source>
</evidence>
<protein>
    <recommendedName>
        <fullName evidence="3">histidine kinase</fullName>
        <ecNumber evidence="3">2.7.13.3</ecNumber>
    </recommendedName>
</protein>
<keyword evidence="9" id="KW-0902">Two-component regulatory system</keyword>
<dbReference type="GO" id="GO:0005886">
    <property type="term" value="C:plasma membrane"/>
    <property type="evidence" value="ECO:0007669"/>
    <property type="project" value="TreeGrafter"/>
</dbReference>